<proteinExistence type="predicted"/>
<reference evidence="2 3" key="1">
    <citation type="submission" date="2019-05" db="EMBL/GenBank/DDBJ databases">
        <title>Another draft genome of Portunus trituberculatus and its Hox gene families provides insights of decapod evolution.</title>
        <authorList>
            <person name="Jeong J.-H."/>
            <person name="Song I."/>
            <person name="Kim S."/>
            <person name="Choi T."/>
            <person name="Kim D."/>
            <person name="Ryu S."/>
            <person name="Kim W."/>
        </authorList>
    </citation>
    <scope>NUCLEOTIDE SEQUENCE [LARGE SCALE GENOMIC DNA]</scope>
    <source>
        <tissue evidence="2">Muscle</tissue>
    </source>
</reference>
<evidence type="ECO:0000313" key="3">
    <source>
        <dbReference type="Proteomes" id="UP000324222"/>
    </source>
</evidence>
<feature type="region of interest" description="Disordered" evidence="1">
    <location>
        <begin position="45"/>
        <end position="91"/>
    </location>
</feature>
<dbReference type="Proteomes" id="UP000324222">
    <property type="component" value="Unassembled WGS sequence"/>
</dbReference>
<organism evidence="2 3">
    <name type="scientific">Portunus trituberculatus</name>
    <name type="common">Swimming crab</name>
    <name type="synonym">Neptunus trituberculatus</name>
    <dbReference type="NCBI Taxonomy" id="210409"/>
    <lineage>
        <taxon>Eukaryota</taxon>
        <taxon>Metazoa</taxon>
        <taxon>Ecdysozoa</taxon>
        <taxon>Arthropoda</taxon>
        <taxon>Crustacea</taxon>
        <taxon>Multicrustacea</taxon>
        <taxon>Malacostraca</taxon>
        <taxon>Eumalacostraca</taxon>
        <taxon>Eucarida</taxon>
        <taxon>Decapoda</taxon>
        <taxon>Pleocyemata</taxon>
        <taxon>Brachyura</taxon>
        <taxon>Eubrachyura</taxon>
        <taxon>Portunoidea</taxon>
        <taxon>Portunidae</taxon>
        <taxon>Portuninae</taxon>
        <taxon>Portunus</taxon>
    </lineage>
</organism>
<protein>
    <submittedName>
        <fullName evidence="2">Uncharacterized protein</fullName>
    </submittedName>
</protein>
<dbReference type="EMBL" id="VSRR010000521">
    <property type="protein sequence ID" value="MPC16625.1"/>
    <property type="molecule type" value="Genomic_DNA"/>
</dbReference>
<gene>
    <name evidence="2" type="ORF">E2C01_009455</name>
</gene>
<feature type="compositionally biased region" description="Polar residues" evidence="1">
    <location>
        <begin position="65"/>
        <end position="75"/>
    </location>
</feature>
<name>A0A5B7D5U5_PORTR</name>
<evidence type="ECO:0000313" key="2">
    <source>
        <dbReference type="EMBL" id="MPC16625.1"/>
    </source>
</evidence>
<dbReference type="AlphaFoldDB" id="A0A5B7D5U5"/>
<sequence length="222" mass="24277">MSAWRGGSRGTGRRIQTAATLEHYWHGAPPGDACAKPACPWRRRAPWQAGSSTSTRSRQHEPLAATTSRPRQATSARGRGWDGGSPNDLEWRGAASHLCRRHSDPLSTHDLRSLGPTSLKPLVCSAPMLPREHPSRRQLVHTAAASRCASPPNIPTREDARSRIPRLISRQEGDQNSRARCPPPPFSFKSYQPGFYNGAPSVGRTEALGERGLRTAPRRSTG</sequence>
<comment type="caution">
    <text evidence="2">The sequence shown here is derived from an EMBL/GenBank/DDBJ whole genome shotgun (WGS) entry which is preliminary data.</text>
</comment>
<evidence type="ECO:0000256" key="1">
    <source>
        <dbReference type="SAM" id="MobiDB-lite"/>
    </source>
</evidence>
<keyword evidence="3" id="KW-1185">Reference proteome</keyword>
<feature type="region of interest" description="Disordered" evidence="1">
    <location>
        <begin position="143"/>
        <end position="222"/>
    </location>
</feature>
<accession>A0A5B7D5U5</accession>